<dbReference type="AlphaFoldDB" id="A0A6C0JSR6"/>
<accession>A0A6C0JSR6</accession>
<organism evidence="1">
    <name type="scientific">viral metagenome</name>
    <dbReference type="NCBI Taxonomy" id="1070528"/>
    <lineage>
        <taxon>unclassified sequences</taxon>
        <taxon>metagenomes</taxon>
        <taxon>organismal metagenomes</taxon>
    </lineage>
</organism>
<evidence type="ECO:0000313" key="1">
    <source>
        <dbReference type="EMBL" id="QHU08805.1"/>
    </source>
</evidence>
<dbReference type="EMBL" id="MN740699">
    <property type="protein sequence ID" value="QHU08805.1"/>
    <property type="molecule type" value="Genomic_DNA"/>
</dbReference>
<reference evidence="1" key="1">
    <citation type="journal article" date="2020" name="Nature">
        <title>Giant virus diversity and host interactions through global metagenomics.</title>
        <authorList>
            <person name="Schulz F."/>
            <person name="Roux S."/>
            <person name="Paez-Espino D."/>
            <person name="Jungbluth S."/>
            <person name="Walsh D.A."/>
            <person name="Denef V.J."/>
            <person name="McMahon K.D."/>
            <person name="Konstantinidis K.T."/>
            <person name="Eloe-Fadrosh E.A."/>
            <person name="Kyrpides N.C."/>
            <person name="Woyke T."/>
        </authorList>
    </citation>
    <scope>NUCLEOTIDE SEQUENCE</scope>
    <source>
        <strain evidence="1">GVMAG-S-1064190-84</strain>
    </source>
</reference>
<name>A0A6C0JSR6_9ZZZZ</name>
<protein>
    <submittedName>
        <fullName evidence="1">Uncharacterized protein</fullName>
    </submittedName>
</protein>
<sequence length="102" mass="11705">MPTYRFRNKETGEEFEDILSISKKEELLLKNPDIEQLITGCMIVTSIGSLDSKTSDGWKEVLSKVAENHPASPLADRYGRKTIKQNKTRDIVKQHVKKWTNT</sequence>
<proteinExistence type="predicted"/>